<sequence>MKDDSISSLIGQTEHPPFSAHGFRDLAQWALSHHLDQEGVSHAHHQTPVKDLAWHDGEVLHLKDAAVLIPVIDRGSEASVMLTQRTNHLPSHAGQVAFPGGKVDERDGTAEMAALRETDEETGLTSDFIDVFGQLRPYISSTGYRIFPVLSVVKPGFELKPNPGEVADIFEVPLRFLMDPSNHLRKTAEWRGKTRGYFAMPYGEHYIWGVTAGILRNLYETVYQS</sequence>
<keyword evidence="5" id="KW-0460">Magnesium</keyword>
<organism evidence="8 9">
    <name type="scientific">Cohaesibacter gelatinilyticus</name>
    <dbReference type="NCBI Taxonomy" id="372072"/>
    <lineage>
        <taxon>Bacteria</taxon>
        <taxon>Pseudomonadati</taxon>
        <taxon>Pseudomonadota</taxon>
        <taxon>Alphaproteobacteria</taxon>
        <taxon>Hyphomicrobiales</taxon>
        <taxon>Cohaesibacteraceae</taxon>
    </lineage>
</organism>
<dbReference type="CDD" id="cd03426">
    <property type="entry name" value="NUDIX_CoAse_Nudt7"/>
    <property type="match status" value="1"/>
</dbReference>
<dbReference type="InterPro" id="IPR015797">
    <property type="entry name" value="NUDIX_hydrolase-like_dom_sf"/>
</dbReference>
<keyword evidence="3" id="KW-0479">Metal-binding</keyword>
<accession>A0A285PGN6</accession>
<dbReference type="RefSeq" id="WP_097155274.1">
    <property type="nucleotide sequence ID" value="NZ_OBEL01000006.1"/>
</dbReference>
<dbReference type="PANTHER" id="PTHR12992">
    <property type="entry name" value="NUDIX HYDROLASE"/>
    <property type="match status" value="1"/>
</dbReference>
<evidence type="ECO:0000256" key="1">
    <source>
        <dbReference type="ARBA" id="ARBA00001936"/>
    </source>
</evidence>
<dbReference type="InterPro" id="IPR000086">
    <property type="entry name" value="NUDIX_hydrolase_dom"/>
</dbReference>
<keyword evidence="4" id="KW-0378">Hydrolase</keyword>
<proteinExistence type="predicted"/>
<dbReference type="PANTHER" id="PTHR12992:SF11">
    <property type="entry name" value="MITOCHONDRIAL COENZYME A DIPHOSPHATASE NUDT8"/>
    <property type="match status" value="1"/>
</dbReference>
<evidence type="ECO:0000313" key="9">
    <source>
        <dbReference type="Proteomes" id="UP000219439"/>
    </source>
</evidence>
<dbReference type="NCBIfam" id="NF007980">
    <property type="entry name" value="PRK10707.1"/>
    <property type="match status" value="1"/>
</dbReference>
<evidence type="ECO:0000256" key="6">
    <source>
        <dbReference type="ARBA" id="ARBA00023211"/>
    </source>
</evidence>
<evidence type="ECO:0000256" key="5">
    <source>
        <dbReference type="ARBA" id="ARBA00022842"/>
    </source>
</evidence>
<dbReference type="PROSITE" id="PS51462">
    <property type="entry name" value="NUDIX"/>
    <property type="match status" value="1"/>
</dbReference>
<dbReference type="Gene3D" id="3.90.79.10">
    <property type="entry name" value="Nucleoside Triphosphate Pyrophosphohydrolase"/>
    <property type="match status" value="1"/>
</dbReference>
<evidence type="ECO:0000256" key="3">
    <source>
        <dbReference type="ARBA" id="ARBA00022723"/>
    </source>
</evidence>
<protein>
    <submittedName>
        <fullName evidence="8">8-oxo-dGTP pyrophosphatase MutT, NUDIX family</fullName>
    </submittedName>
</protein>
<dbReference type="InterPro" id="IPR045121">
    <property type="entry name" value="CoAse"/>
</dbReference>
<evidence type="ECO:0000256" key="4">
    <source>
        <dbReference type="ARBA" id="ARBA00022801"/>
    </source>
</evidence>
<dbReference type="EMBL" id="OBEL01000006">
    <property type="protein sequence ID" value="SNZ20895.1"/>
    <property type="molecule type" value="Genomic_DNA"/>
</dbReference>
<dbReference type="SUPFAM" id="SSF55811">
    <property type="entry name" value="Nudix"/>
    <property type="match status" value="1"/>
</dbReference>
<comment type="cofactor">
    <cofactor evidence="1">
        <name>Mn(2+)</name>
        <dbReference type="ChEBI" id="CHEBI:29035"/>
    </cofactor>
</comment>
<name>A0A285PGN6_9HYPH</name>
<comment type="cofactor">
    <cofactor evidence="2">
        <name>Mg(2+)</name>
        <dbReference type="ChEBI" id="CHEBI:18420"/>
    </cofactor>
</comment>
<keyword evidence="9" id="KW-1185">Reference proteome</keyword>
<dbReference type="Proteomes" id="UP000219439">
    <property type="component" value="Unassembled WGS sequence"/>
</dbReference>
<dbReference type="OrthoDB" id="9802805at2"/>
<dbReference type="GO" id="GO:0046872">
    <property type="term" value="F:metal ion binding"/>
    <property type="evidence" value="ECO:0007669"/>
    <property type="project" value="UniProtKB-KW"/>
</dbReference>
<reference evidence="8 9" key="1">
    <citation type="submission" date="2017-09" db="EMBL/GenBank/DDBJ databases">
        <authorList>
            <person name="Ehlers B."/>
            <person name="Leendertz F.H."/>
        </authorList>
    </citation>
    <scope>NUCLEOTIDE SEQUENCE [LARGE SCALE GENOMIC DNA]</scope>
    <source>
        <strain evidence="8 9">DSM 18289</strain>
    </source>
</reference>
<dbReference type="Pfam" id="PF00293">
    <property type="entry name" value="NUDIX"/>
    <property type="match status" value="1"/>
</dbReference>
<gene>
    <name evidence="8" type="ORF">SAMN06265368_4006</name>
</gene>
<keyword evidence="6" id="KW-0464">Manganese</keyword>
<feature type="domain" description="Nudix hydrolase" evidence="7">
    <location>
        <begin position="62"/>
        <end position="193"/>
    </location>
</feature>
<evidence type="ECO:0000313" key="8">
    <source>
        <dbReference type="EMBL" id="SNZ20895.1"/>
    </source>
</evidence>
<evidence type="ECO:0000256" key="2">
    <source>
        <dbReference type="ARBA" id="ARBA00001946"/>
    </source>
</evidence>
<dbReference type="AlphaFoldDB" id="A0A285PGN6"/>
<dbReference type="GO" id="GO:0010945">
    <property type="term" value="F:coenzyme A diphosphatase activity"/>
    <property type="evidence" value="ECO:0007669"/>
    <property type="project" value="InterPro"/>
</dbReference>
<evidence type="ECO:0000259" key="7">
    <source>
        <dbReference type="PROSITE" id="PS51462"/>
    </source>
</evidence>